<dbReference type="AlphaFoldDB" id="A0AA36CKT8"/>
<evidence type="ECO:0000313" key="4">
    <source>
        <dbReference type="Proteomes" id="UP001177023"/>
    </source>
</evidence>
<name>A0AA36CKT8_9BILA</name>
<comment type="caution">
    <text evidence="3">The sequence shown here is derived from an EMBL/GenBank/DDBJ whole genome shotgun (WGS) entry which is preliminary data.</text>
</comment>
<proteinExistence type="predicted"/>
<feature type="region of interest" description="Disordered" evidence="1">
    <location>
        <begin position="407"/>
        <end position="436"/>
    </location>
</feature>
<organism evidence="3 4">
    <name type="scientific">Mesorhabditis spiculigera</name>
    <dbReference type="NCBI Taxonomy" id="96644"/>
    <lineage>
        <taxon>Eukaryota</taxon>
        <taxon>Metazoa</taxon>
        <taxon>Ecdysozoa</taxon>
        <taxon>Nematoda</taxon>
        <taxon>Chromadorea</taxon>
        <taxon>Rhabditida</taxon>
        <taxon>Rhabditina</taxon>
        <taxon>Rhabditomorpha</taxon>
        <taxon>Rhabditoidea</taxon>
        <taxon>Rhabditidae</taxon>
        <taxon>Mesorhabditinae</taxon>
        <taxon>Mesorhabditis</taxon>
    </lineage>
</organism>
<evidence type="ECO:0000313" key="3">
    <source>
        <dbReference type="EMBL" id="CAJ0570930.1"/>
    </source>
</evidence>
<accession>A0AA36CKT8</accession>
<evidence type="ECO:0000256" key="1">
    <source>
        <dbReference type="SAM" id="MobiDB-lite"/>
    </source>
</evidence>
<feature type="chain" id="PRO_5041431827" evidence="2">
    <location>
        <begin position="18"/>
        <end position="436"/>
    </location>
</feature>
<evidence type="ECO:0000256" key="2">
    <source>
        <dbReference type="SAM" id="SignalP"/>
    </source>
</evidence>
<keyword evidence="2" id="KW-0732">Signal</keyword>
<keyword evidence="4" id="KW-1185">Reference proteome</keyword>
<reference evidence="3" key="1">
    <citation type="submission" date="2023-06" db="EMBL/GenBank/DDBJ databases">
        <authorList>
            <person name="Delattre M."/>
        </authorList>
    </citation>
    <scope>NUCLEOTIDE SEQUENCE</scope>
    <source>
        <strain evidence="3">AF72</strain>
    </source>
</reference>
<gene>
    <name evidence="3" type="ORF">MSPICULIGERA_LOCUS9361</name>
</gene>
<dbReference type="Proteomes" id="UP001177023">
    <property type="component" value="Unassembled WGS sequence"/>
</dbReference>
<sequence length="436" mass="48073">MMGSVALLFALIGACYAQDTYVTFEPGSRLGEVMWHTQLAFIKAEKVCNFTGQADVDIPTLRKAYCNGTDVKPEYKQIATCFMMGIETFSANYIYLEESTKCSEIVDGYAELLFDAASRCPNRPQAFKTGLRGTVAWVDSVLAVSDDILHRACYVELGPALWSGLPLMYMWLTMQTMLEKFDTPMYRMLLNSGIGLDAVFTAWINAALVNKYRNIILCQGSPTQDAEVELPLEDVVARQVPVPKANVSSASIVTASSGERNEEKSLFTPDFFFLHADEICGWSDTLGNYVISLKKEFCIGRSAKPEYTNITQCFKEGGKPLNERYTELATNASCSDTEILYRDYINTAARSCPESAKTAKVAARGVMIELLVRMVLAANGAEGQCYVELAFSVPNYFNVEVDPQDGTSTPIWPVPQEDPTAPDSPEPYPVPCGSGH</sequence>
<dbReference type="EMBL" id="CATQJA010002509">
    <property type="protein sequence ID" value="CAJ0570930.1"/>
    <property type="molecule type" value="Genomic_DNA"/>
</dbReference>
<feature type="non-terminal residue" evidence="3">
    <location>
        <position position="1"/>
    </location>
</feature>
<feature type="signal peptide" evidence="2">
    <location>
        <begin position="1"/>
        <end position="17"/>
    </location>
</feature>
<protein>
    <submittedName>
        <fullName evidence="3">Uncharacterized protein</fullName>
    </submittedName>
</protein>